<dbReference type="SUPFAM" id="SSF53300">
    <property type="entry name" value="vWA-like"/>
    <property type="match status" value="1"/>
</dbReference>
<accession>A0A212KYE8</accession>
<dbReference type="AlphaFoldDB" id="A0A212KYE8"/>
<dbReference type="PROSITE" id="PS50234">
    <property type="entry name" value="VWFA"/>
    <property type="match status" value="1"/>
</dbReference>
<evidence type="ECO:0000259" key="1">
    <source>
        <dbReference type="PROSITE" id="PS50234"/>
    </source>
</evidence>
<proteinExistence type="predicted"/>
<protein>
    <submittedName>
        <fullName evidence="2">Flp pilus assembly protein TadG</fullName>
    </submittedName>
</protein>
<dbReference type="InterPro" id="IPR002035">
    <property type="entry name" value="VWF_A"/>
</dbReference>
<reference evidence="2" key="1">
    <citation type="submission" date="2016-08" db="EMBL/GenBank/DDBJ databases">
        <authorList>
            <person name="Seilhamer J.J."/>
        </authorList>
    </citation>
    <scope>NUCLEOTIDE SEQUENCE</scope>
    <source>
        <strain evidence="2">86</strain>
    </source>
</reference>
<gene>
    <name evidence="2" type="ORF">KL86PLE_10115</name>
</gene>
<dbReference type="Gene3D" id="3.40.50.410">
    <property type="entry name" value="von Willebrand factor, type A domain"/>
    <property type="match status" value="2"/>
</dbReference>
<dbReference type="InterPro" id="IPR036465">
    <property type="entry name" value="vWFA_dom_sf"/>
</dbReference>
<organism evidence="2">
    <name type="scientific">uncultured Pleomorphomonas sp</name>
    <dbReference type="NCBI Taxonomy" id="442121"/>
    <lineage>
        <taxon>Bacteria</taxon>
        <taxon>Pseudomonadati</taxon>
        <taxon>Pseudomonadota</taxon>
        <taxon>Alphaproteobacteria</taxon>
        <taxon>Hyphomicrobiales</taxon>
        <taxon>Pleomorphomonadaceae</taxon>
        <taxon>Pleomorphomonas</taxon>
        <taxon>environmental samples</taxon>
    </lineage>
</organism>
<dbReference type="EMBL" id="FMJD01000001">
    <property type="protein sequence ID" value="SCM70328.1"/>
    <property type="molecule type" value="Genomic_DNA"/>
</dbReference>
<sequence length="430" mass="46118">MGIRRFLVCRDGNVAMIFAVCLLPLLVGIGAAVDYARLADARETMQNSIDATTLALSSEAASLSTSTLQTRALEIFNVNFPSGKVDSIAVSATYTRSNGANVSATATGSVPMTFMNIVGVSSKTVSVSSTSNWSTQHLRVALVLDNSGSMKDSGKMTALKKATKNLLSTLKSAAVEDGDVYVSIIPFNKDVDVGKDKYTETWLNWTDWEADSVNKTTTSTTTCTGRPKKCTTTYDTKINDHSTWTGCVTDRNKDYDVGIEAPVSANTKFYPEQYSDCPAQLTPLTYNWTTLDTAVDAMTPVGATNQTIGLVWGWQSLVSTSPLDAPVKDANIDYLDVVILLTDGVNTKNRWNGNGSSQSSDVDTRTSLACTAAKAAGVSIFTVLVMDGNATLLRDCASSSDQYFKLTSADQIITTFNTIGTKLSKLRIAQ</sequence>
<dbReference type="RefSeq" id="WP_288195514.1">
    <property type="nucleotide sequence ID" value="NZ_LT608334.1"/>
</dbReference>
<evidence type="ECO:0000313" key="2">
    <source>
        <dbReference type="EMBL" id="SCM70328.1"/>
    </source>
</evidence>
<dbReference type="InterPro" id="IPR028087">
    <property type="entry name" value="Tad_N"/>
</dbReference>
<feature type="domain" description="VWFA" evidence="1">
    <location>
        <begin position="139"/>
        <end position="419"/>
    </location>
</feature>
<name>A0A212KYE8_9HYPH</name>
<dbReference type="Pfam" id="PF13400">
    <property type="entry name" value="Tad"/>
    <property type="match status" value="1"/>
</dbReference>